<reference evidence="1 2" key="1">
    <citation type="submission" date="2019-04" db="EMBL/GenBank/DDBJ databases">
        <title>Isachenkonia alkalipeptolytica gen. nov. sp. nov. a new anaerobic, alkiliphilic organothrophic bacterium capable to reduce synthesized ferrihydrite isolated from a soda lake.</title>
        <authorList>
            <person name="Toshchakov S.V."/>
            <person name="Zavarzina D.G."/>
            <person name="Zhilina T.N."/>
            <person name="Kostrikina N.A."/>
            <person name="Kublanov I.V."/>
        </authorList>
    </citation>
    <scope>NUCLEOTIDE SEQUENCE [LARGE SCALE GENOMIC DNA]</scope>
    <source>
        <strain evidence="1 2">Z-1701</strain>
    </source>
</reference>
<proteinExistence type="predicted"/>
<evidence type="ECO:0000313" key="2">
    <source>
        <dbReference type="Proteomes" id="UP000449710"/>
    </source>
</evidence>
<dbReference type="EMBL" id="SUMG01000027">
    <property type="protein sequence ID" value="NBG89500.1"/>
    <property type="molecule type" value="Genomic_DNA"/>
</dbReference>
<keyword evidence="2" id="KW-1185">Reference proteome</keyword>
<protein>
    <submittedName>
        <fullName evidence="1">Uncharacterized protein</fullName>
    </submittedName>
</protein>
<dbReference type="RefSeq" id="WP_160723218.1">
    <property type="nucleotide sequence ID" value="NZ_SUMG01000027.1"/>
</dbReference>
<comment type="caution">
    <text evidence="1">The sequence shown here is derived from an EMBL/GenBank/DDBJ whole genome shotgun (WGS) entry which is preliminary data.</text>
</comment>
<gene>
    <name evidence="1" type="ORF">ISALK_13475</name>
</gene>
<dbReference type="AlphaFoldDB" id="A0AA43XMN0"/>
<name>A0AA43XMN0_9CLOT</name>
<sequence length="230" mass="27184">MSSEEEEISLEKSVNSLLNKVKGQERDILRFTLMQDILSISTANHYMSEDKRELLEWVQKQLLISDEQMKIFNGELNQESGLASKTKEVDRWKAYRSNFSKCLAMGIPLTFLYYSQHNAYRHDFKSFALLQIDKKINPRKSYVSLGKYLLLGGVLYTGVLWGMNQKKRHQEKLEKMLETESKNLISRGKRYLEEDLIFCQKIFRKDTLNENQINFKILMDKTLQIMDEEF</sequence>
<dbReference type="Proteomes" id="UP000449710">
    <property type="component" value="Unassembled WGS sequence"/>
</dbReference>
<accession>A0AA43XMN0</accession>
<evidence type="ECO:0000313" key="1">
    <source>
        <dbReference type="EMBL" id="NBG89500.1"/>
    </source>
</evidence>
<organism evidence="1 2">
    <name type="scientific">Isachenkonia alkalipeptolytica</name>
    <dbReference type="NCBI Taxonomy" id="2565777"/>
    <lineage>
        <taxon>Bacteria</taxon>
        <taxon>Bacillati</taxon>
        <taxon>Bacillota</taxon>
        <taxon>Clostridia</taxon>
        <taxon>Eubacteriales</taxon>
        <taxon>Clostridiaceae</taxon>
        <taxon>Isachenkonia</taxon>
    </lineage>
</organism>